<dbReference type="PROSITE" id="PS50977">
    <property type="entry name" value="HTH_TETR_2"/>
    <property type="match status" value="1"/>
</dbReference>
<sequence>MTQTPDAGGAPKEDGRRLRYRHRREELRQAATEHALEHGIASLSLRTVAETAGVSHATLVHHFGTKERLVAEIVEEVLTRAFSSPGLVAGDEDPLRALWRHATSERGLRSLRLFAAVTGHALHDQPELAAAVRRSLDERTALLTTGLRRAGCPAAEAAPLATLALGAMRGLVADLLVTGDRARVDAAVEVLLADLARRAATWRAP</sequence>
<organism evidence="6 7">
    <name type="scientific">Kineococcus glutinatus</name>
    <dbReference type="NCBI Taxonomy" id="1070872"/>
    <lineage>
        <taxon>Bacteria</taxon>
        <taxon>Bacillati</taxon>
        <taxon>Actinomycetota</taxon>
        <taxon>Actinomycetes</taxon>
        <taxon>Kineosporiales</taxon>
        <taxon>Kineosporiaceae</taxon>
        <taxon>Kineococcus</taxon>
    </lineage>
</organism>
<reference evidence="7" key="1">
    <citation type="journal article" date="2019" name="Int. J. Syst. Evol. Microbiol.">
        <title>The Global Catalogue of Microorganisms (GCM) 10K type strain sequencing project: providing services to taxonomists for standard genome sequencing and annotation.</title>
        <authorList>
            <consortium name="The Broad Institute Genomics Platform"/>
            <consortium name="The Broad Institute Genome Sequencing Center for Infectious Disease"/>
            <person name="Wu L."/>
            <person name="Ma J."/>
        </authorList>
    </citation>
    <scope>NUCLEOTIDE SEQUENCE [LARGE SCALE GENOMIC DNA]</scope>
    <source>
        <strain evidence="7">JCM 18126</strain>
    </source>
</reference>
<comment type="caution">
    <text evidence="6">The sequence shown here is derived from an EMBL/GenBank/DDBJ whole genome shotgun (WGS) entry which is preliminary data.</text>
</comment>
<dbReference type="InterPro" id="IPR009057">
    <property type="entry name" value="Homeodomain-like_sf"/>
</dbReference>
<keyword evidence="3" id="KW-0804">Transcription</keyword>
<dbReference type="Pfam" id="PF00440">
    <property type="entry name" value="TetR_N"/>
    <property type="match status" value="1"/>
</dbReference>
<dbReference type="PRINTS" id="PR00455">
    <property type="entry name" value="HTHTETR"/>
</dbReference>
<evidence type="ECO:0000259" key="5">
    <source>
        <dbReference type="PROSITE" id="PS50977"/>
    </source>
</evidence>
<dbReference type="InterPro" id="IPR001647">
    <property type="entry name" value="HTH_TetR"/>
</dbReference>
<evidence type="ECO:0000313" key="6">
    <source>
        <dbReference type="EMBL" id="GAA4962166.1"/>
    </source>
</evidence>
<keyword evidence="2 4" id="KW-0238">DNA-binding</keyword>
<evidence type="ECO:0000256" key="2">
    <source>
        <dbReference type="ARBA" id="ARBA00023125"/>
    </source>
</evidence>
<feature type="domain" description="HTH tetR-type" evidence="5">
    <location>
        <begin position="21"/>
        <end position="81"/>
    </location>
</feature>
<name>A0ABP9H5R2_9ACTN</name>
<evidence type="ECO:0000313" key="7">
    <source>
        <dbReference type="Proteomes" id="UP001501195"/>
    </source>
</evidence>
<dbReference type="SUPFAM" id="SSF48498">
    <property type="entry name" value="Tetracyclin repressor-like, C-terminal domain"/>
    <property type="match status" value="1"/>
</dbReference>
<dbReference type="InterPro" id="IPR050109">
    <property type="entry name" value="HTH-type_TetR-like_transc_reg"/>
</dbReference>
<dbReference type="SUPFAM" id="SSF46689">
    <property type="entry name" value="Homeodomain-like"/>
    <property type="match status" value="1"/>
</dbReference>
<gene>
    <name evidence="6" type="ORF">GCM10023225_02130</name>
</gene>
<evidence type="ECO:0000256" key="1">
    <source>
        <dbReference type="ARBA" id="ARBA00023015"/>
    </source>
</evidence>
<feature type="DNA-binding region" description="H-T-H motif" evidence="4">
    <location>
        <begin position="44"/>
        <end position="63"/>
    </location>
</feature>
<dbReference type="RefSeq" id="WP_345710448.1">
    <property type="nucleotide sequence ID" value="NZ_BAABIL010000016.1"/>
</dbReference>
<dbReference type="PANTHER" id="PTHR30055:SF234">
    <property type="entry name" value="HTH-TYPE TRANSCRIPTIONAL REGULATOR BETI"/>
    <property type="match status" value="1"/>
</dbReference>
<keyword evidence="7" id="KW-1185">Reference proteome</keyword>
<accession>A0ABP9H5R2</accession>
<proteinExistence type="predicted"/>
<dbReference type="EMBL" id="BAABIL010000016">
    <property type="protein sequence ID" value="GAA4962166.1"/>
    <property type="molecule type" value="Genomic_DNA"/>
</dbReference>
<evidence type="ECO:0000256" key="4">
    <source>
        <dbReference type="PROSITE-ProRule" id="PRU00335"/>
    </source>
</evidence>
<dbReference type="Gene3D" id="1.10.357.10">
    <property type="entry name" value="Tetracycline Repressor, domain 2"/>
    <property type="match status" value="1"/>
</dbReference>
<keyword evidence="1" id="KW-0805">Transcription regulation</keyword>
<dbReference type="InterPro" id="IPR036271">
    <property type="entry name" value="Tet_transcr_reg_TetR-rel_C_sf"/>
</dbReference>
<evidence type="ECO:0000256" key="3">
    <source>
        <dbReference type="ARBA" id="ARBA00023163"/>
    </source>
</evidence>
<dbReference type="Proteomes" id="UP001501195">
    <property type="component" value="Unassembled WGS sequence"/>
</dbReference>
<dbReference type="PANTHER" id="PTHR30055">
    <property type="entry name" value="HTH-TYPE TRANSCRIPTIONAL REGULATOR RUTR"/>
    <property type="match status" value="1"/>
</dbReference>
<protein>
    <submittedName>
        <fullName evidence="6">TetR/AcrR family transcriptional regulator</fullName>
    </submittedName>
</protein>